<evidence type="ECO:0000313" key="4">
    <source>
        <dbReference type="Proteomes" id="UP000199058"/>
    </source>
</evidence>
<dbReference type="OrthoDB" id="6371503at2"/>
<organism evidence="3 4">
    <name type="scientific">Marinospirillum celere</name>
    <dbReference type="NCBI Taxonomy" id="1122252"/>
    <lineage>
        <taxon>Bacteria</taxon>
        <taxon>Pseudomonadati</taxon>
        <taxon>Pseudomonadota</taxon>
        <taxon>Gammaproteobacteria</taxon>
        <taxon>Oceanospirillales</taxon>
        <taxon>Oceanospirillaceae</taxon>
        <taxon>Marinospirillum</taxon>
    </lineage>
</organism>
<dbReference type="EMBL" id="FOLH01000005">
    <property type="protein sequence ID" value="SFC38676.1"/>
    <property type="molecule type" value="Genomic_DNA"/>
</dbReference>
<dbReference type="AlphaFoldDB" id="A0A1I1IR13"/>
<dbReference type="Proteomes" id="UP000199058">
    <property type="component" value="Unassembled WGS sequence"/>
</dbReference>
<dbReference type="RefSeq" id="WP_091964155.1">
    <property type="nucleotide sequence ID" value="NZ_FOLH01000005.1"/>
</dbReference>
<feature type="region of interest" description="Disordered" evidence="1">
    <location>
        <begin position="58"/>
        <end position="83"/>
    </location>
</feature>
<protein>
    <recommendedName>
        <fullName evidence="5">Outer membrane protein beta-barrel domain-containing protein</fullName>
    </recommendedName>
</protein>
<feature type="compositionally biased region" description="Low complexity" evidence="1">
    <location>
        <begin position="59"/>
        <end position="71"/>
    </location>
</feature>
<proteinExistence type="predicted"/>
<keyword evidence="4" id="KW-1185">Reference proteome</keyword>
<evidence type="ECO:0000256" key="1">
    <source>
        <dbReference type="SAM" id="MobiDB-lite"/>
    </source>
</evidence>
<feature type="signal peptide" evidence="2">
    <location>
        <begin position="1"/>
        <end position="31"/>
    </location>
</feature>
<keyword evidence="2" id="KW-0732">Signal</keyword>
<name>A0A1I1IR13_9GAMM</name>
<evidence type="ECO:0000256" key="2">
    <source>
        <dbReference type="SAM" id="SignalP"/>
    </source>
</evidence>
<sequence>MDKSTPLPLLFPVKSLAAGLAFAFISTPLYAECSAAERAEMIRAGLTAQEVKEVCPPIAESQPASESQSQPTRRSQATPQSKEVELKRFQIGLASYSSAISHTGWWDDYAFSGLAFFASIAFNDNVAIRGLIASTEEKDDTSLSMDTGEVSLLLGTGLATRGGKFYASIGYFNDEVSSKTSYYDWYWDEYYTDSADYEFSGLQFGIGGGYNWTHIALDLWLNIKDSTDFEDMFGVEAAAVSAGLGISGRF</sequence>
<feature type="compositionally biased region" description="Polar residues" evidence="1">
    <location>
        <begin position="72"/>
        <end position="81"/>
    </location>
</feature>
<accession>A0A1I1IR13</accession>
<evidence type="ECO:0008006" key="5">
    <source>
        <dbReference type="Google" id="ProtNLM"/>
    </source>
</evidence>
<evidence type="ECO:0000313" key="3">
    <source>
        <dbReference type="EMBL" id="SFC38676.1"/>
    </source>
</evidence>
<feature type="chain" id="PRO_5011617877" description="Outer membrane protein beta-barrel domain-containing protein" evidence="2">
    <location>
        <begin position="32"/>
        <end position="250"/>
    </location>
</feature>
<gene>
    <name evidence="3" type="ORF">SAMN05660443_2462</name>
</gene>
<reference evidence="3 4" key="1">
    <citation type="submission" date="2016-10" db="EMBL/GenBank/DDBJ databases">
        <authorList>
            <person name="de Groot N.N."/>
        </authorList>
    </citation>
    <scope>NUCLEOTIDE SEQUENCE [LARGE SCALE GENOMIC DNA]</scope>
    <source>
        <strain evidence="3 4">DSM 18438</strain>
    </source>
</reference>